<evidence type="ECO:0000256" key="8">
    <source>
        <dbReference type="SAM" id="Phobius"/>
    </source>
</evidence>
<dbReference type="RefSeq" id="WP_270678852.1">
    <property type="nucleotide sequence ID" value="NZ_JAQFWP010000031.1"/>
</dbReference>
<dbReference type="Proteomes" id="UP001165685">
    <property type="component" value="Unassembled WGS sequence"/>
</dbReference>
<dbReference type="InterPro" id="IPR011527">
    <property type="entry name" value="ABC1_TM_dom"/>
</dbReference>
<reference evidence="11" key="1">
    <citation type="submission" date="2023-01" db="EMBL/GenBank/DDBJ databases">
        <title>Draft genome sequence of Nocardiopsis sp. LSu2-4 isolated from halophytes.</title>
        <authorList>
            <person name="Duangmal K."/>
            <person name="Chantavorakit T."/>
        </authorList>
    </citation>
    <scope>NUCLEOTIDE SEQUENCE</scope>
    <source>
        <strain evidence="11">LSu2-4</strain>
    </source>
</reference>
<dbReference type="InterPro" id="IPR017871">
    <property type="entry name" value="ABC_transporter-like_CS"/>
</dbReference>
<evidence type="ECO:0000256" key="1">
    <source>
        <dbReference type="ARBA" id="ARBA00004651"/>
    </source>
</evidence>
<keyword evidence="2 8" id="KW-0812">Transmembrane</keyword>
<feature type="transmembrane region" description="Helical" evidence="8">
    <location>
        <begin position="158"/>
        <end position="178"/>
    </location>
</feature>
<feature type="transmembrane region" description="Helical" evidence="8">
    <location>
        <begin position="47"/>
        <end position="66"/>
    </location>
</feature>
<evidence type="ECO:0000256" key="7">
    <source>
        <dbReference type="SAM" id="Coils"/>
    </source>
</evidence>
<evidence type="ECO:0000259" key="9">
    <source>
        <dbReference type="PROSITE" id="PS50893"/>
    </source>
</evidence>
<keyword evidence="7" id="KW-0175">Coiled coil</keyword>
<evidence type="ECO:0000256" key="4">
    <source>
        <dbReference type="ARBA" id="ARBA00022840"/>
    </source>
</evidence>
<proteinExistence type="predicted"/>
<keyword evidence="3" id="KW-0547">Nucleotide-binding</keyword>
<keyword evidence="4" id="KW-0067">ATP-binding</keyword>
<gene>
    <name evidence="11" type="primary">cydC</name>
    <name evidence="11" type="ORF">O4U47_16975</name>
</gene>
<keyword evidence="6 8" id="KW-0472">Membrane</keyword>
<dbReference type="Gene3D" id="3.40.50.300">
    <property type="entry name" value="P-loop containing nucleotide triphosphate hydrolases"/>
    <property type="match status" value="1"/>
</dbReference>
<feature type="domain" description="ABC transporter" evidence="9">
    <location>
        <begin position="331"/>
        <end position="549"/>
    </location>
</feature>
<comment type="caution">
    <text evidence="11">The sequence shown here is derived from an EMBL/GenBank/DDBJ whole genome shotgun (WGS) entry which is preliminary data.</text>
</comment>
<name>A0ABT4TND3_9ACTN</name>
<sequence length="549" mass="55408">MTGRLLRLAAPALPRVCAAAAVAVGAELASIGLTATAAWLISRAAQQPPIAALGLAIVGVRALALVRGPLRYADRLLGHDAVLAAVADLRARVFAALVPLAPHGSSVFRGGDLLTRFVDDVDAVHDLLLRCLVPAAAAAAVGTAATAATAAVLPAAGAVLAAGLLAAAAACAPSALAGRRGPRRAAARGAFADAAADLVRGAADLEVLGAADAAVRRAERAEREATRLELRADRAAGAASAAVLLLQGLTAVAVAGLALRARQDGGLDPVLPAVLAVTALAAFEPAAALPAAARRFGELSEGAARLAAVLDAPAPVTEPPGPGPEPLGSGVEVRGLRARYGPGRPWALDGLDLRLEPGTTTALAGASGSGKSTLVDVLLRFLDYEDGSVRLGGAELRGVPGDRVRRTVAGLTRHDRLLHSSVRDNLLLARPEAGAGELRRAAARVRLLAWIEALPQGWDTVLGEDGAAMSGGQRRRLLLARALLADPQVLVLDEPTEGLDAATAEEVLGDVLGAARGRTVLLVSHHPAALAAADKVAVITEGGVRPAEV</sequence>
<dbReference type="PANTHER" id="PTHR24221">
    <property type="entry name" value="ATP-BINDING CASSETTE SUB-FAMILY B"/>
    <property type="match status" value="1"/>
</dbReference>
<dbReference type="InterPro" id="IPR036640">
    <property type="entry name" value="ABC1_TM_sf"/>
</dbReference>
<feature type="transmembrane region" description="Helical" evidence="8">
    <location>
        <begin position="235"/>
        <end position="258"/>
    </location>
</feature>
<dbReference type="InterPro" id="IPR014223">
    <property type="entry name" value="ABC_CydC/D"/>
</dbReference>
<evidence type="ECO:0000256" key="3">
    <source>
        <dbReference type="ARBA" id="ARBA00022741"/>
    </source>
</evidence>
<dbReference type="PROSITE" id="PS50893">
    <property type="entry name" value="ABC_TRANSPORTER_2"/>
    <property type="match status" value="1"/>
</dbReference>
<dbReference type="SUPFAM" id="SSF52540">
    <property type="entry name" value="P-loop containing nucleoside triphosphate hydrolases"/>
    <property type="match status" value="1"/>
</dbReference>
<evidence type="ECO:0000259" key="10">
    <source>
        <dbReference type="PROSITE" id="PS50929"/>
    </source>
</evidence>
<keyword evidence="12" id="KW-1185">Reference proteome</keyword>
<dbReference type="PANTHER" id="PTHR24221:SF654">
    <property type="entry name" value="ATP-BINDING CASSETTE SUB-FAMILY B MEMBER 6"/>
    <property type="match status" value="1"/>
</dbReference>
<dbReference type="InterPro" id="IPR003439">
    <property type="entry name" value="ABC_transporter-like_ATP-bd"/>
</dbReference>
<dbReference type="InterPro" id="IPR039421">
    <property type="entry name" value="Type_1_exporter"/>
</dbReference>
<dbReference type="Gene3D" id="1.20.1560.10">
    <property type="entry name" value="ABC transporter type 1, transmembrane domain"/>
    <property type="match status" value="1"/>
</dbReference>
<organism evidence="11 12">
    <name type="scientific">Nocardiopsis suaedae</name>
    <dbReference type="NCBI Taxonomy" id="3018444"/>
    <lineage>
        <taxon>Bacteria</taxon>
        <taxon>Bacillati</taxon>
        <taxon>Actinomycetota</taxon>
        <taxon>Actinomycetes</taxon>
        <taxon>Streptosporangiales</taxon>
        <taxon>Nocardiopsidaceae</taxon>
        <taxon>Nocardiopsis</taxon>
    </lineage>
</organism>
<dbReference type="NCBIfam" id="TIGR02868">
    <property type="entry name" value="CydC"/>
    <property type="match status" value="1"/>
</dbReference>
<dbReference type="SMART" id="SM00382">
    <property type="entry name" value="AAA"/>
    <property type="match status" value="1"/>
</dbReference>
<feature type="transmembrane region" description="Helical" evidence="8">
    <location>
        <begin position="127"/>
        <end position="152"/>
    </location>
</feature>
<comment type="subcellular location">
    <subcellularLocation>
        <location evidence="1">Cell membrane</location>
        <topology evidence="1">Multi-pass membrane protein</topology>
    </subcellularLocation>
</comment>
<feature type="coiled-coil region" evidence="7">
    <location>
        <begin position="211"/>
        <end position="238"/>
    </location>
</feature>
<evidence type="ECO:0000256" key="6">
    <source>
        <dbReference type="ARBA" id="ARBA00023136"/>
    </source>
</evidence>
<protein>
    <submittedName>
        <fullName evidence="11">Thiol reductant ABC exporter subunit CydC</fullName>
    </submittedName>
</protein>
<evidence type="ECO:0000256" key="2">
    <source>
        <dbReference type="ARBA" id="ARBA00022692"/>
    </source>
</evidence>
<evidence type="ECO:0000313" key="12">
    <source>
        <dbReference type="Proteomes" id="UP001165685"/>
    </source>
</evidence>
<dbReference type="PROSITE" id="PS00211">
    <property type="entry name" value="ABC_TRANSPORTER_1"/>
    <property type="match status" value="1"/>
</dbReference>
<dbReference type="EMBL" id="JAQFWP010000031">
    <property type="protein sequence ID" value="MDA2806208.1"/>
    <property type="molecule type" value="Genomic_DNA"/>
</dbReference>
<evidence type="ECO:0000256" key="5">
    <source>
        <dbReference type="ARBA" id="ARBA00022989"/>
    </source>
</evidence>
<dbReference type="Pfam" id="PF00005">
    <property type="entry name" value="ABC_tran"/>
    <property type="match status" value="1"/>
</dbReference>
<accession>A0ABT4TND3</accession>
<dbReference type="InterPro" id="IPR003593">
    <property type="entry name" value="AAA+_ATPase"/>
</dbReference>
<dbReference type="SUPFAM" id="SSF90123">
    <property type="entry name" value="ABC transporter transmembrane region"/>
    <property type="match status" value="1"/>
</dbReference>
<feature type="transmembrane region" description="Helical" evidence="8">
    <location>
        <begin position="12"/>
        <end position="41"/>
    </location>
</feature>
<dbReference type="PROSITE" id="PS50929">
    <property type="entry name" value="ABC_TM1F"/>
    <property type="match status" value="1"/>
</dbReference>
<keyword evidence="5 8" id="KW-1133">Transmembrane helix</keyword>
<evidence type="ECO:0000313" key="11">
    <source>
        <dbReference type="EMBL" id="MDA2806208.1"/>
    </source>
</evidence>
<feature type="domain" description="ABC transmembrane type-1" evidence="10">
    <location>
        <begin position="18"/>
        <end position="269"/>
    </location>
</feature>
<dbReference type="InterPro" id="IPR027417">
    <property type="entry name" value="P-loop_NTPase"/>
</dbReference>